<comment type="similarity">
    <text evidence="5">Belongs to the TAM41 family.</text>
</comment>
<evidence type="ECO:0000256" key="16">
    <source>
        <dbReference type="ARBA" id="ARBA00023209"/>
    </source>
</evidence>
<evidence type="ECO:0000256" key="14">
    <source>
        <dbReference type="ARBA" id="ARBA00023128"/>
    </source>
</evidence>
<dbReference type="Proteomes" id="UP000826573">
    <property type="component" value="Unassembled WGS sequence"/>
</dbReference>
<dbReference type="AlphaFoldDB" id="A0A9P8HBB1"/>
<evidence type="ECO:0000256" key="3">
    <source>
        <dbReference type="ARBA" id="ARBA00005119"/>
    </source>
</evidence>
<keyword evidence="15" id="KW-0472">Membrane</keyword>
<evidence type="ECO:0000256" key="11">
    <source>
        <dbReference type="ARBA" id="ARBA00022792"/>
    </source>
</evidence>
<organism evidence="20 21">
    <name type="scientific">Trichoderma semiorbis</name>
    <dbReference type="NCBI Taxonomy" id="1491008"/>
    <lineage>
        <taxon>Eukaryota</taxon>
        <taxon>Fungi</taxon>
        <taxon>Dikarya</taxon>
        <taxon>Ascomycota</taxon>
        <taxon>Pezizomycotina</taxon>
        <taxon>Sordariomycetes</taxon>
        <taxon>Hypocreomycetidae</taxon>
        <taxon>Hypocreales</taxon>
        <taxon>Hypocreaceae</taxon>
        <taxon>Trichoderma</taxon>
    </lineage>
</organism>
<evidence type="ECO:0000313" key="20">
    <source>
        <dbReference type="EMBL" id="KAH0524068.1"/>
    </source>
</evidence>
<proteinExistence type="inferred from homology"/>
<evidence type="ECO:0000313" key="21">
    <source>
        <dbReference type="Proteomes" id="UP000826573"/>
    </source>
</evidence>
<sequence>MVALGRSIGARSSLATATAPRLSSLFLSPSSNARSSYKRLSSPSSSSLTLRPSTSSLSSQQRWSSNSTSSSQNRPADSPSGDQASSASTTQSSATTSTSSTSTSSSASSASSRRKESAGGKFNLYGDEWEDTVDFAIQRFDELPHRLFGVNQHMIINYELKEALRMMLRQFNAPIVYCFAYGSGVFPQEKAGRSVSEAEFRAVHPKPPEALVKAQKGSPKMIDFIFGVTHTEHWHSINMKQHRDHYSGVASLGSGFLSRVQGWGAGVYFNPYIEMNGMLIKYGVTSIDNLVRDLSTWDNLYLAGRLQKPVKILRDHPQVRLANQINLIAAVRTALLLLPSDFTEADLYSTIAGLSYLGDPRMALPTENKSKVANIVSHNMVHFRRLYAPLIRTLPNVAFVDPVRLDDENWILDPEANTRLQQDMDLVKRGNMVRRLPGSFRSRLYFQYRKKFGIPQDEFKAMMKATSDSDGTVKRRQAGEFEKRIAADDPEQLQRITRQVIKQTVNWPSTSQSIKGLLMGGFKRSWRYLGEKISKWRKGKAEKAPGVKPEKSNGSQEAEKSRKKEE</sequence>
<feature type="compositionally biased region" description="Low complexity" evidence="19">
    <location>
        <begin position="19"/>
        <end position="75"/>
    </location>
</feature>
<dbReference type="EC" id="2.7.7.41" evidence="6"/>
<dbReference type="GO" id="GO:0005743">
    <property type="term" value="C:mitochondrial inner membrane"/>
    <property type="evidence" value="ECO:0007669"/>
    <property type="project" value="UniProtKB-SubCell"/>
</dbReference>
<dbReference type="GO" id="GO:0004605">
    <property type="term" value="F:phosphatidate cytidylyltransferase activity"/>
    <property type="evidence" value="ECO:0007669"/>
    <property type="project" value="UniProtKB-EC"/>
</dbReference>
<name>A0A9P8HBB1_9HYPO</name>
<evidence type="ECO:0000256" key="1">
    <source>
        <dbReference type="ARBA" id="ARBA00001946"/>
    </source>
</evidence>
<reference evidence="20 21" key="1">
    <citation type="submission" date="2021-08" db="EMBL/GenBank/DDBJ databases">
        <title>The highly contiguous genome resource for Trichoderma semiorbis FJ059, a fungal antagonistic to plant pathogens.</title>
        <authorList>
            <person name="Liu T."/>
        </authorList>
    </citation>
    <scope>NUCLEOTIDE SEQUENCE [LARGE SCALE GENOMIC DNA]</scope>
    <source>
        <strain evidence="20 21">FJ059</strain>
    </source>
</reference>
<evidence type="ECO:0000256" key="17">
    <source>
        <dbReference type="ARBA" id="ARBA00023264"/>
    </source>
</evidence>
<comment type="subcellular location">
    <subcellularLocation>
        <location evidence="2">Mitochondrion inner membrane</location>
        <topology evidence="2">Peripheral membrane protein</topology>
        <orientation evidence="2">Matrix side</orientation>
    </subcellularLocation>
</comment>
<dbReference type="PANTHER" id="PTHR13619">
    <property type="entry name" value="PHOSPHATIDATE CYTIDYLYLTRANSFERASE, MITOCHONDRIAL"/>
    <property type="match status" value="1"/>
</dbReference>
<dbReference type="GO" id="GO:0016024">
    <property type="term" value="P:CDP-diacylglycerol biosynthetic process"/>
    <property type="evidence" value="ECO:0007669"/>
    <property type="project" value="TreeGrafter"/>
</dbReference>
<keyword evidence="14" id="KW-0496">Mitochondrion</keyword>
<comment type="pathway">
    <text evidence="4">Lipid metabolism.</text>
</comment>
<keyword evidence="13" id="KW-0443">Lipid metabolism</keyword>
<keyword evidence="11" id="KW-0999">Mitochondrion inner membrane</keyword>
<dbReference type="PIRSF" id="PIRSF028840">
    <property type="entry name" value="Mmp37"/>
    <property type="match status" value="1"/>
</dbReference>
<evidence type="ECO:0000256" key="9">
    <source>
        <dbReference type="ARBA" id="ARBA00022679"/>
    </source>
</evidence>
<keyword evidence="8" id="KW-0444">Lipid biosynthesis</keyword>
<keyword evidence="17" id="KW-1208">Phospholipid metabolism</keyword>
<feature type="region of interest" description="Disordered" evidence="19">
    <location>
        <begin position="537"/>
        <end position="566"/>
    </location>
</feature>
<keyword evidence="16" id="KW-0594">Phospholipid biosynthesis</keyword>
<evidence type="ECO:0000256" key="6">
    <source>
        <dbReference type="ARBA" id="ARBA00012487"/>
    </source>
</evidence>
<evidence type="ECO:0000256" key="4">
    <source>
        <dbReference type="ARBA" id="ARBA00005189"/>
    </source>
</evidence>
<protein>
    <recommendedName>
        <fullName evidence="7">Phosphatidate cytidylyltransferase, mitochondrial</fullName>
        <ecNumber evidence="6">2.7.7.41</ecNumber>
    </recommendedName>
    <alternativeName>
        <fullName evidence="18">CDP-diacylglycerol synthase</fullName>
    </alternativeName>
</protein>
<feature type="region of interest" description="Disordered" evidence="19">
    <location>
        <begin position="1"/>
        <end position="123"/>
    </location>
</feature>
<keyword evidence="9" id="KW-0808">Transferase</keyword>
<feature type="compositionally biased region" description="Low complexity" evidence="19">
    <location>
        <begin position="83"/>
        <end position="111"/>
    </location>
</feature>
<evidence type="ECO:0000256" key="13">
    <source>
        <dbReference type="ARBA" id="ARBA00023098"/>
    </source>
</evidence>
<comment type="pathway">
    <text evidence="3">Phospholipid metabolism; CDP-diacylglycerol biosynthesis; CDP-diacylglycerol from sn-glycerol 3-phosphate: step 3/3.</text>
</comment>
<evidence type="ECO:0000256" key="2">
    <source>
        <dbReference type="ARBA" id="ARBA00004443"/>
    </source>
</evidence>
<accession>A0A9P8HBB1</accession>
<dbReference type="InterPro" id="IPR015222">
    <property type="entry name" value="Tam41"/>
</dbReference>
<dbReference type="Pfam" id="PF09139">
    <property type="entry name" value="Tam41_Mmp37"/>
    <property type="match status" value="1"/>
</dbReference>
<comment type="cofactor">
    <cofactor evidence="1">
        <name>Mg(2+)</name>
        <dbReference type="ChEBI" id="CHEBI:18420"/>
    </cofactor>
</comment>
<evidence type="ECO:0000256" key="18">
    <source>
        <dbReference type="ARBA" id="ARBA00029893"/>
    </source>
</evidence>
<evidence type="ECO:0000256" key="10">
    <source>
        <dbReference type="ARBA" id="ARBA00022695"/>
    </source>
</evidence>
<dbReference type="PANTHER" id="PTHR13619:SF0">
    <property type="entry name" value="PHOSPHATIDATE CYTIDYLYLTRANSFERASE, MITOCHONDRIAL"/>
    <property type="match status" value="1"/>
</dbReference>
<comment type="caution">
    <text evidence="20">The sequence shown here is derived from an EMBL/GenBank/DDBJ whole genome shotgun (WGS) entry which is preliminary data.</text>
</comment>
<evidence type="ECO:0000256" key="7">
    <source>
        <dbReference type="ARBA" id="ARBA00018337"/>
    </source>
</evidence>
<evidence type="ECO:0000256" key="12">
    <source>
        <dbReference type="ARBA" id="ARBA00022842"/>
    </source>
</evidence>
<keyword evidence="12" id="KW-0460">Magnesium</keyword>
<evidence type="ECO:0000256" key="8">
    <source>
        <dbReference type="ARBA" id="ARBA00022516"/>
    </source>
</evidence>
<dbReference type="GO" id="GO:0032049">
    <property type="term" value="P:cardiolipin biosynthetic process"/>
    <property type="evidence" value="ECO:0007669"/>
    <property type="project" value="InterPro"/>
</dbReference>
<evidence type="ECO:0000256" key="15">
    <source>
        <dbReference type="ARBA" id="ARBA00023136"/>
    </source>
</evidence>
<keyword evidence="10" id="KW-0548">Nucleotidyltransferase</keyword>
<dbReference type="EMBL" id="JAIMJC010000006">
    <property type="protein sequence ID" value="KAH0524068.1"/>
    <property type="molecule type" value="Genomic_DNA"/>
</dbReference>
<evidence type="ECO:0000256" key="5">
    <source>
        <dbReference type="ARBA" id="ARBA00005458"/>
    </source>
</evidence>
<keyword evidence="21" id="KW-1185">Reference proteome</keyword>
<evidence type="ECO:0000256" key="19">
    <source>
        <dbReference type="SAM" id="MobiDB-lite"/>
    </source>
</evidence>
<gene>
    <name evidence="20" type="ORF">TsFJ059_008985</name>
</gene>